<protein>
    <recommendedName>
        <fullName evidence="4">Tbk1/Ikki binding domain-containing protein</fullName>
    </recommendedName>
</protein>
<dbReference type="PANTHER" id="PTHR15249">
    <property type="entry name" value="TRAF FAMILY MEMBER-ASSOCIATED NF-KAPPA-B ACTIVATOR"/>
    <property type="match status" value="1"/>
</dbReference>
<accession>A0AAN7RHW3</accession>
<reference evidence="2 3" key="1">
    <citation type="journal article" date="2023" name="J. Hered.">
        <title>Chromosome-level genome of the wood stork (Mycteria americana) provides insight into avian chromosome evolution.</title>
        <authorList>
            <person name="Flamio R. Jr."/>
            <person name="Ramstad K.M."/>
        </authorList>
    </citation>
    <scope>NUCLEOTIDE SEQUENCE [LARGE SCALE GENOMIC DNA]</scope>
    <source>
        <strain evidence="2">JAX WOST 10</strain>
    </source>
</reference>
<proteinExistence type="predicted"/>
<keyword evidence="3" id="KW-1185">Reference proteome</keyword>
<feature type="compositionally biased region" description="Low complexity" evidence="1">
    <location>
        <begin position="105"/>
        <end position="116"/>
    </location>
</feature>
<organism evidence="2 3">
    <name type="scientific">Mycteria americana</name>
    <name type="common">Wood stork</name>
    <dbReference type="NCBI Taxonomy" id="33587"/>
    <lineage>
        <taxon>Eukaryota</taxon>
        <taxon>Metazoa</taxon>
        <taxon>Chordata</taxon>
        <taxon>Craniata</taxon>
        <taxon>Vertebrata</taxon>
        <taxon>Euteleostomi</taxon>
        <taxon>Archelosauria</taxon>
        <taxon>Archosauria</taxon>
        <taxon>Dinosauria</taxon>
        <taxon>Saurischia</taxon>
        <taxon>Theropoda</taxon>
        <taxon>Coelurosauria</taxon>
        <taxon>Aves</taxon>
        <taxon>Neognathae</taxon>
        <taxon>Neoaves</taxon>
        <taxon>Aequornithes</taxon>
        <taxon>Ciconiiformes</taxon>
        <taxon>Ciconiidae</taxon>
        <taxon>Mycteria</taxon>
    </lineage>
</organism>
<dbReference type="Proteomes" id="UP001333110">
    <property type="component" value="Unassembled WGS sequence"/>
</dbReference>
<dbReference type="GO" id="GO:0043124">
    <property type="term" value="P:negative regulation of canonical NF-kappaB signal transduction"/>
    <property type="evidence" value="ECO:0007669"/>
    <property type="project" value="InterPro"/>
</dbReference>
<name>A0AAN7RHW3_MYCAM</name>
<dbReference type="EMBL" id="JAUNZN010000031">
    <property type="protein sequence ID" value="KAK4807319.1"/>
    <property type="molecule type" value="Genomic_DNA"/>
</dbReference>
<evidence type="ECO:0000313" key="3">
    <source>
        <dbReference type="Proteomes" id="UP001333110"/>
    </source>
</evidence>
<evidence type="ECO:0000256" key="1">
    <source>
        <dbReference type="SAM" id="MobiDB-lite"/>
    </source>
</evidence>
<feature type="region of interest" description="Disordered" evidence="1">
    <location>
        <begin position="87"/>
        <end position="116"/>
    </location>
</feature>
<comment type="caution">
    <text evidence="2">The sequence shown here is derived from an EMBL/GenBank/DDBJ whole genome shotgun (WGS) entry which is preliminary data.</text>
</comment>
<sequence>MEMEEIFLQLCEEVSRLQDLCVKQGKLLQKLTARKAPVLGKQRDREGYAETADRADKCHLNVCPDAGKKFAVESGDIPVSLPIQCTEDTVTEEEERPPGSHQKCSEAPASSASNPAGSAYPLVQLHAVDVRPGFDGKYLPSPADGSVFGGGTGGAALAVAFGSNKAERSEKVDVDTWLKTCRMLPTAKTPKEEVRACCSPQELAAPNPIVVDSFLTLPDLYEAPEALRRADAPSESAEAKVPVEIRGPVKTSWTPGWMLEDGTLGQGAVLPSEDAQACDICQEIFPSDAAGQADYLKHVLAHMK</sequence>
<dbReference type="PANTHER" id="PTHR15249:SF0">
    <property type="entry name" value="TRAF FAMILY MEMBER-ASSOCIATED NF-KAPPA-B ACTIVATOR"/>
    <property type="match status" value="1"/>
</dbReference>
<evidence type="ECO:0008006" key="4">
    <source>
        <dbReference type="Google" id="ProtNLM"/>
    </source>
</evidence>
<dbReference type="InterPro" id="IPR039669">
    <property type="entry name" value="TANK"/>
</dbReference>
<dbReference type="AlphaFoldDB" id="A0AAN7RHW3"/>
<evidence type="ECO:0000313" key="2">
    <source>
        <dbReference type="EMBL" id="KAK4807319.1"/>
    </source>
</evidence>
<gene>
    <name evidence="2" type="ORF">QYF61_014850</name>
</gene>